<dbReference type="InterPro" id="IPR050602">
    <property type="entry name" value="Malonyl-ACP_OMT"/>
</dbReference>
<dbReference type="InterPro" id="IPR013216">
    <property type="entry name" value="Methyltransf_11"/>
</dbReference>
<evidence type="ECO:0000259" key="7">
    <source>
        <dbReference type="Pfam" id="PF08241"/>
    </source>
</evidence>
<sequence length="413" mass="45841">MMSQRLSYAVLNRQLQLLKWPSCRSLLGSCDDKGQQSQRLRQRCGQMKFNREASTKTQGTIMNVFDRKAKRLQKERAALGDDGEDVTVYDYLKDEFGYRISDRICDIKRKFSVAVDLGCGRGHVAKHLYSDMVERLFQCDLSHSAVKLAEVSSEVPTSKLVVDEEFIPFKDNSLDMVVSNLSLHWVNDLPGSLRQILQALRNDGVLIGSMFGGDSLYELRVSLQLAEIEREGGFAAHISPFTTVNDLGNLLTRAGFTMLTIDVDNVIINYPSMFELMFDLKGMAENNCSWSRKSKLHRDTMVAAAAVYKEMYGNEQGIPATFEVINFIGWKPDPSQPKAAARGSGEVSLKDISRIEQLSKQMSHGDHKTSDGAEAQIGKLEEELKNLSTKYKTPDGSDGGGSEGSGGPGTKAR</sequence>
<keyword evidence="1" id="KW-0489">Methyltransferase</keyword>
<dbReference type="PANTHER" id="PTHR13090:SF1">
    <property type="entry name" value="ARGININE-HYDROXYLASE NDUFAF5, MITOCHONDRIAL"/>
    <property type="match status" value="1"/>
</dbReference>
<evidence type="ECO:0000256" key="6">
    <source>
        <dbReference type="SAM" id="MobiDB-lite"/>
    </source>
</evidence>
<dbReference type="SUPFAM" id="SSF53335">
    <property type="entry name" value="S-adenosyl-L-methionine-dependent methyltransferases"/>
    <property type="match status" value="1"/>
</dbReference>
<feature type="region of interest" description="Disordered" evidence="6">
    <location>
        <begin position="357"/>
        <end position="413"/>
    </location>
</feature>
<feature type="compositionally biased region" description="Gly residues" evidence="6">
    <location>
        <begin position="397"/>
        <end position="413"/>
    </location>
</feature>
<organism evidence="8 9">
    <name type="scientific">Aplysia californica</name>
    <name type="common">California sea hare</name>
    <dbReference type="NCBI Taxonomy" id="6500"/>
    <lineage>
        <taxon>Eukaryota</taxon>
        <taxon>Metazoa</taxon>
        <taxon>Spiralia</taxon>
        <taxon>Lophotrochozoa</taxon>
        <taxon>Mollusca</taxon>
        <taxon>Gastropoda</taxon>
        <taxon>Heterobranchia</taxon>
        <taxon>Euthyneura</taxon>
        <taxon>Tectipleura</taxon>
        <taxon>Aplysiida</taxon>
        <taxon>Aplysioidea</taxon>
        <taxon>Aplysiidae</taxon>
        <taxon>Aplysia</taxon>
    </lineage>
</organism>
<evidence type="ECO:0000256" key="2">
    <source>
        <dbReference type="ARBA" id="ARBA00022679"/>
    </source>
</evidence>
<dbReference type="Gene3D" id="3.40.50.150">
    <property type="entry name" value="Vaccinia Virus protein VP39"/>
    <property type="match status" value="1"/>
</dbReference>
<dbReference type="Pfam" id="PF08241">
    <property type="entry name" value="Methyltransf_11"/>
    <property type="match status" value="1"/>
</dbReference>
<dbReference type="InterPro" id="IPR029063">
    <property type="entry name" value="SAM-dependent_MTases_sf"/>
</dbReference>
<proteinExistence type="predicted"/>
<evidence type="ECO:0000313" key="9">
    <source>
        <dbReference type="RefSeq" id="XP_005102037.1"/>
    </source>
</evidence>
<evidence type="ECO:0000256" key="1">
    <source>
        <dbReference type="ARBA" id="ARBA00022603"/>
    </source>
</evidence>
<keyword evidence="8" id="KW-1185">Reference proteome</keyword>
<evidence type="ECO:0000313" key="8">
    <source>
        <dbReference type="Proteomes" id="UP000694888"/>
    </source>
</evidence>
<dbReference type="Proteomes" id="UP000694888">
    <property type="component" value="Unplaced"/>
</dbReference>
<name>A0ABM0JUU5_APLCA</name>
<dbReference type="CDD" id="cd02440">
    <property type="entry name" value="AdoMet_MTases"/>
    <property type="match status" value="1"/>
</dbReference>
<feature type="domain" description="Methyltransferase type 11" evidence="7">
    <location>
        <begin position="115"/>
        <end position="207"/>
    </location>
</feature>
<protein>
    <recommendedName>
        <fullName evidence="3">Arginine-hydroxylase NDUFAF5, mitochondrial</fullName>
    </recommendedName>
    <alternativeName>
        <fullName evidence="4">NADH dehydrogenase [ubiquinone] 1 alpha subcomplex assembly factor 5</fullName>
    </alternativeName>
    <alternativeName>
        <fullName evidence="5">Putative methyltransferase NDUFAF5</fullName>
    </alternativeName>
</protein>
<dbReference type="GeneID" id="101852554"/>
<evidence type="ECO:0000256" key="5">
    <source>
        <dbReference type="ARBA" id="ARBA00042549"/>
    </source>
</evidence>
<gene>
    <name evidence="9" type="primary">LOC101852554</name>
</gene>
<keyword evidence="2" id="KW-0808">Transferase</keyword>
<accession>A0ABM0JUU5</accession>
<dbReference type="RefSeq" id="XP_005102037.1">
    <property type="nucleotide sequence ID" value="XM_005101980.3"/>
</dbReference>
<reference evidence="9" key="1">
    <citation type="submission" date="2025-08" db="UniProtKB">
        <authorList>
            <consortium name="RefSeq"/>
        </authorList>
    </citation>
    <scope>IDENTIFICATION</scope>
</reference>
<dbReference type="PANTHER" id="PTHR13090">
    <property type="entry name" value="ARGININE-HYDROXYLASE NDUFAF5, MITOCHONDRIAL"/>
    <property type="match status" value="1"/>
</dbReference>
<evidence type="ECO:0000256" key="3">
    <source>
        <dbReference type="ARBA" id="ARBA00040937"/>
    </source>
</evidence>
<evidence type="ECO:0000256" key="4">
    <source>
        <dbReference type="ARBA" id="ARBA00041833"/>
    </source>
</evidence>